<name>A0A8S5USY5_9CAUD</name>
<dbReference type="EMBL" id="BK016134">
    <property type="protein sequence ID" value="DAF97599.1"/>
    <property type="molecule type" value="Genomic_DNA"/>
</dbReference>
<evidence type="ECO:0000313" key="1">
    <source>
        <dbReference type="EMBL" id="DAF97599.1"/>
    </source>
</evidence>
<proteinExistence type="predicted"/>
<evidence type="ECO:0008006" key="2">
    <source>
        <dbReference type="Google" id="ProtNLM"/>
    </source>
</evidence>
<sequence length="527" mass="56874">MITLAPPRADEWSGGTVQTLGTRTVITGITTAAVCKIEYLPIGHTLTVRALVRSAKKCAVTIAETYHLIPANTPTTVEATFTCGASFEITIAGANRVELENLTITDPVHIPAEPYPAHVLSLQAYFPLIGALGARFDYSRFNRDAYSHGVPHHSAAMFNESLWDTKRFYSENLTHDWQDITAPVTSLSVTRGVTNRGPIFAAEVGILTISAAGGLDPRELGLAYGAPVRLVYWPDRVPVFTGNLTSQSIEFQPPRSATPYNVTLTASDAVARLAQITRHGARVDASNAPEPWVRRIERLMRSAPDVAYSTPSSSYVDMCPSVWETNLAKHIDAACASVGGMWWVSRNNIVNISAARPSTTAAITLSDAEDTDLQQRRWSYTASDTKWDSGETIASITVTNHGMKIENGDLRADDATTVVTDPTASTAWNGTNAAVDMTLAAGVEQAARSLLRRATELPVPSRVTVEPSHRSGPKNRLDHMSAAAVLDPLTSASVATRGDAHPTVITRIGHSITPRTWKTTLTLVANR</sequence>
<protein>
    <recommendedName>
        <fullName evidence="2">Minor tail protein</fullName>
    </recommendedName>
</protein>
<organism evidence="1">
    <name type="scientific">Siphoviridae sp. ctEZK6</name>
    <dbReference type="NCBI Taxonomy" id="2825397"/>
    <lineage>
        <taxon>Viruses</taxon>
        <taxon>Duplodnaviria</taxon>
        <taxon>Heunggongvirae</taxon>
        <taxon>Uroviricota</taxon>
        <taxon>Caudoviricetes</taxon>
    </lineage>
</organism>
<reference evidence="1" key="1">
    <citation type="journal article" date="2021" name="Proc. Natl. Acad. Sci. U.S.A.">
        <title>A Catalog of Tens of Thousands of Viruses from Human Metagenomes Reveals Hidden Associations with Chronic Diseases.</title>
        <authorList>
            <person name="Tisza M.J."/>
            <person name="Buck C.B."/>
        </authorList>
    </citation>
    <scope>NUCLEOTIDE SEQUENCE</scope>
    <source>
        <strain evidence="1">CtEZK6</strain>
    </source>
</reference>
<accession>A0A8S5USY5</accession>